<name>A0A251UG63_HELAN</name>
<dbReference type="OMA" id="TQIWPLD"/>
<accession>A0A251UG63</accession>
<dbReference type="AlphaFoldDB" id="A0A251UG63"/>
<dbReference type="EMBL" id="CM007895">
    <property type="protein sequence ID" value="OTG22318.1"/>
    <property type="molecule type" value="Genomic_DNA"/>
</dbReference>
<dbReference type="PANTHER" id="PTHR46410">
    <property type="entry name" value="AT-RICH INTERACTIVE DOMAIN-CONTAINING PROTEIN 2"/>
    <property type="match status" value="1"/>
</dbReference>
<dbReference type="PANTHER" id="PTHR46410:SF1">
    <property type="entry name" value="AT-RICH INTERACTIVE DOMAIN-CONTAINING PROTEIN 1"/>
    <property type="match status" value="1"/>
</dbReference>
<protein>
    <submittedName>
        <fullName evidence="3">Putative ELM2 domain-containing protein</fullName>
    </submittedName>
</protein>
<dbReference type="FunCoup" id="A0A251UG63">
    <property type="interactions" value="156"/>
</dbReference>
<dbReference type="InParanoid" id="A0A251UG63"/>
<evidence type="ECO:0000313" key="3">
    <source>
        <dbReference type="EMBL" id="OTG22318.1"/>
    </source>
</evidence>
<organism evidence="3 4">
    <name type="scientific">Helianthus annuus</name>
    <name type="common">Common sunflower</name>
    <dbReference type="NCBI Taxonomy" id="4232"/>
    <lineage>
        <taxon>Eukaryota</taxon>
        <taxon>Viridiplantae</taxon>
        <taxon>Streptophyta</taxon>
        <taxon>Embryophyta</taxon>
        <taxon>Tracheophyta</taxon>
        <taxon>Spermatophyta</taxon>
        <taxon>Magnoliopsida</taxon>
        <taxon>eudicotyledons</taxon>
        <taxon>Gunneridae</taxon>
        <taxon>Pentapetalae</taxon>
        <taxon>asterids</taxon>
        <taxon>campanulids</taxon>
        <taxon>Asterales</taxon>
        <taxon>Asteraceae</taxon>
        <taxon>Asteroideae</taxon>
        <taxon>Heliantheae alliance</taxon>
        <taxon>Heliantheae</taxon>
        <taxon>Helianthus</taxon>
    </lineage>
</organism>
<gene>
    <name evidence="3" type="ORF">HannXRQ_Chr06g0170201</name>
</gene>
<reference evidence="4" key="1">
    <citation type="journal article" date="2017" name="Nature">
        <title>The sunflower genome provides insights into oil metabolism, flowering and Asterid evolution.</title>
        <authorList>
            <person name="Badouin H."/>
            <person name="Gouzy J."/>
            <person name="Grassa C.J."/>
            <person name="Murat F."/>
            <person name="Staton S.E."/>
            <person name="Cottret L."/>
            <person name="Lelandais-Briere C."/>
            <person name="Owens G.L."/>
            <person name="Carrere S."/>
            <person name="Mayjonade B."/>
            <person name="Legrand L."/>
            <person name="Gill N."/>
            <person name="Kane N.C."/>
            <person name="Bowers J.E."/>
            <person name="Hubner S."/>
            <person name="Bellec A."/>
            <person name="Berard A."/>
            <person name="Berges H."/>
            <person name="Blanchet N."/>
            <person name="Boniface M.C."/>
            <person name="Brunel D."/>
            <person name="Catrice O."/>
            <person name="Chaidir N."/>
            <person name="Claudel C."/>
            <person name="Donnadieu C."/>
            <person name="Faraut T."/>
            <person name="Fievet G."/>
            <person name="Helmstetter N."/>
            <person name="King M."/>
            <person name="Knapp S.J."/>
            <person name="Lai Z."/>
            <person name="Le Paslier M.C."/>
            <person name="Lippi Y."/>
            <person name="Lorenzon L."/>
            <person name="Mandel J.R."/>
            <person name="Marage G."/>
            <person name="Marchand G."/>
            <person name="Marquand E."/>
            <person name="Bret-Mestries E."/>
            <person name="Morien E."/>
            <person name="Nambeesan S."/>
            <person name="Nguyen T."/>
            <person name="Pegot-Espagnet P."/>
            <person name="Pouilly N."/>
            <person name="Raftis F."/>
            <person name="Sallet E."/>
            <person name="Schiex T."/>
            <person name="Thomas J."/>
            <person name="Vandecasteele C."/>
            <person name="Vares D."/>
            <person name="Vear F."/>
            <person name="Vautrin S."/>
            <person name="Crespi M."/>
            <person name="Mangin B."/>
            <person name="Burke J.M."/>
            <person name="Salse J."/>
            <person name="Munos S."/>
            <person name="Vincourt P."/>
            <person name="Rieseberg L.H."/>
            <person name="Langlade N.B."/>
        </authorList>
    </citation>
    <scope>NUCLEOTIDE SEQUENCE [LARGE SCALE GENOMIC DNA]</scope>
    <source>
        <strain evidence="4">cv. SF193</strain>
    </source>
</reference>
<dbReference type="PROSITE" id="PS51156">
    <property type="entry name" value="ELM2"/>
    <property type="match status" value="1"/>
</dbReference>
<feature type="domain" description="ELM2" evidence="2">
    <location>
        <begin position="239"/>
        <end position="390"/>
    </location>
</feature>
<evidence type="ECO:0000256" key="1">
    <source>
        <dbReference type="ARBA" id="ARBA00023242"/>
    </source>
</evidence>
<dbReference type="Proteomes" id="UP000215914">
    <property type="component" value="Chromosome 6"/>
</dbReference>
<proteinExistence type="predicted"/>
<evidence type="ECO:0000259" key="2">
    <source>
        <dbReference type="PROSITE" id="PS51156"/>
    </source>
</evidence>
<keyword evidence="1" id="KW-0539">Nucleus</keyword>
<sequence length="432" mass="50052">MIKGLEVGQFAEDWIRGQIFMDMKLDLEKFFKNVDIGDESESVDLQKFFKDVDIVDESEFVDFKNVRAGNRCCVGEKHVGISESCVGIEEEKKVIKKRKKESCLPLLDWVKSVAKDPCDPVIGSLPESYKWKAYGSEHVWKQVLMAKEAMSLKVNVDVDPNAKRSIWQKKQKMHPDMYDDQSKKSYTRCSQRLIAIEENRSILLSRKPQVVDHAESSSSPVSDEEEDEDYLWCINYRKKRIPLGRFFQAEVPQWAGKTEASESKWLGTPVWPLKETENRTSLIEREPIGKGQQGSCGCQRIGSLECVRFHVAEKRRRLKRELGSAFAKWKFDMMGEEVSLRWTKNEEKKFASIIKSNPESSGRCFWDVLVAYFKNKTRAVLVSYYFSVYLFRRRAHQNRADPSNVNSDDDELESTESILCSPNVHLKFTKTF</sequence>
<keyword evidence="4" id="KW-1185">Reference proteome</keyword>
<evidence type="ECO:0000313" key="4">
    <source>
        <dbReference type="Proteomes" id="UP000215914"/>
    </source>
</evidence>
<dbReference type="InterPro" id="IPR000949">
    <property type="entry name" value="ELM2_dom"/>
</dbReference>